<evidence type="ECO:0000256" key="1">
    <source>
        <dbReference type="ARBA" id="ARBA00023002"/>
    </source>
</evidence>
<evidence type="ECO:0000313" key="5">
    <source>
        <dbReference type="Proteomes" id="UP000320390"/>
    </source>
</evidence>
<dbReference type="InterPro" id="IPR036291">
    <property type="entry name" value="NAD(P)-bd_dom_sf"/>
</dbReference>
<proteinExistence type="predicted"/>
<dbReference type="OrthoDB" id="277029at2"/>
<reference evidence="4 5" key="1">
    <citation type="submission" date="2019-02" db="EMBL/GenBank/DDBJ databases">
        <title>Deep-cultivation of Planctomycetes and their phenomic and genomic characterization uncovers novel biology.</title>
        <authorList>
            <person name="Wiegand S."/>
            <person name="Jogler M."/>
            <person name="Boedeker C."/>
            <person name="Pinto D."/>
            <person name="Vollmers J."/>
            <person name="Rivas-Marin E."/>
            <person name="Kohn T."/>
            <person name="Peeters S.H."/>
            <person name="Heuer A."/>
            <person name="Rast P."/>
            <person name="Oberbeckmann S."/>
            <person name="Bunk B."/>
            <person name="Jeske O."/>
            <person name="Meyerdierks A."/>
            <person name="Storesund J.E."/>
            <person name="Kallscheuer N."/>
            <person name="Luecker S."/>
            <person name="Lage O.M."/>
            <person name="Pohl T."/>
            <person name="Merkel B.J."/>
            <person name="Hornburger P."/>
            <person name="Mueller R.-W."/>
            <person name="Bruemmer F."/>
            <person name="Labrenz M."/>
            <person name="Spormann A.M."/>
            <person name="Op den Camp H."/>
            <person name="Overmann J."/>
            <person name="Amann R."/>
            <person name="Jetten M.S.M."/>
            <person name="Mascher T."/>
            <person name="Medema M.H."/>
            <person name="Devos D.P."/>
            <person name="Kaster A.-K."/>
            <person name="Ovreas L."/>
            <person name="Rohde M."/>
            <person name="Galperin M.Y."/>
            <person name="Jogler C."/>
        </authorList>
    </citation>
    <scope>NUCLEOTIDE SEQUENCE [LARGE SCALE GENOMIC DNA]</scope>
    <source>
        <strain evidence="4 5">Poly30</strain>
    </source>
</reference>
<name>A0A518EQB4_9BACT</name>
<dbReference type="PROSITE" id="PS00671">
    <property type="entry name" value="D_2_HYDROXYACID_DH_3"/>
    <property type="match status" value="1"/>
</dbReference>
<organism evidence="4 5">
    <name type="scientific">Saltatorellus ferox</name>
    <dbReference type="NCBI Taxonomy" id="2528018"/>
    <lineage>
        <taxon>Bacteria</taxon>
        <taxon>Pseudomonadati</taxon>
        <taxon>Planctomycetota</taxon>
        <taxon>Planctomycetia</taxon>
        <taxon>Planctomycetia incertae sedis</taxon>
        <taxon>Saltatorellus</taxon>
    </lineage>
</organism>
<accession>A0A518EQB4</accession>
<dbReference type="InterPro" id="IPR029753">
    <property type="entry name" value="D-isomer_DH_CS"/>
</dbReference>
<gene>
    <name evidence="4" type="primary">ghrA</name>
    <name evidence="4" type="ORF">Poly30_17800</name>
</gene>
<evidence type="ECO:0000256" key="2">
    <source>
        <dbReference type="ARBA" id="ARBA00023027"/>
    </source>
</evidence>
<feature type="domain" description="D-isomer specific 2-hydroxyacid dehydrogenase NAD-binding" evidence="3">
    <location>
        <begin position="123"/>
        <end position="294"/>
    </location>
</feature>
<keyword evidence="4" id="KW-0670">Pyruvate</keyword>
<dbReference type="Pfam" id="PF02826">
    <property type="entry name" value="2-Hacid_dh_C"/>
    <property type="match status" value="1"/>
</dbReference>
<sequence length="321" mass="34623">MSANFHVPGLDASEPQPALLLHSDPSELMVVLEACPGLRWRAASSGPEVLAALEAHRPTVVFSLKHSGFPGDEHRPAIMAPSVRWFHVGGSGVDHLAGYDWSRVTMTTCAGVLAPFLAERAAAALLYLSTRLDETVRSTAERRWEPTRFASLQGKTAVIVGAGAAGTELALRLRPFGLRLVGVRASGEPHPAFDEMHGPGALAELLPRADVLSLHVPLNAATRHLIGQAELERLPAGAILLNSARGAVLEERALPGALDRGLGAAWLDVFEVEPLPVSSPLWSHPRVLITPHQADQVGDYPMRFARRFAELWAELTARRPR</sequence>
<dbReference type="GO" id="GO:0051287">
    <property type="term" value="F:NAD binding"/>
    <property type="evidence" value="ECO:0007669"/>
    <property type="project" value="InterPro"/>
</dbReference>
<keyword evidence="5" id="KW-1185">Reference proteome</keyword>
<dbReference type="EMBL" id="CP036434">
    <property type="protein sequence ID" value="QDV06272.1"/>
    <property type="molecule type" value="Genomic_DNA"/>
</dbReference>
<protein>
    <submittedName>
        <fullName evidence="4">Glyoxylate/hydroxypyruvate reductase A</fullName>
        <ecNumber evidence="4">1.1.1.79</ecNumber>
    </submittedName>
</protein>
<dbReference type="PROSITE" id="PS00670">
    <property type="entry name" value="D_2_HYDROXYACID_DH_2"/>
    <property type="match status" value="1"/>
</dbReference>
<evidence type="ECO:0000259" key="3">
    <source>
        <dbReference type="Pfam" id="PF02826"/>
    </source>
</evidence>
<dbReference type="InterPro" id="IPR006140">
    <property type="entry name" value="D-isomer_DH_NAD-bd"/>
</dbReference>
<dbReference type="Proteomes" id="UP000320390">
    <property type="component" value="Chromosome"/>
</dbReference>
<dbReference type="PANTHER" id="PTHR43333">
    <property type="entry name" value="2-HACID_DH_C DOMAIN-CONTAINING PROTEIN"/>
    <property type="match status" value="1"/>
</dbReference>
<evidence type="ECO:0000313" key="4">
    <source>
        <dbReference type="EMBL" id="QDV06272.1"/>
    </source>
</evidence>
<keyword evidence="1 4" id="KW-0560">Oxidoreductase</keyword>
<dbReference type="PANTHER" id="PTHR43333:SF1">
    <property type="entry name" value="D-ISOMER SPECIFIC 2-HYDROXYACID DEHYDROGENASE NAD-BINDING DOMAIN-CONTAINING PROTEIN"/>
    <property type="match status" value="1"/>
</dbReference>
<dbReference type="RefSeq" id="WP_145196308.1">
    <property type="nucleotide sequence ID" value="NZ_CP036434.1"/>
</dbReference>
<dbReference type="GO" id="GO:0030267">
    <property type="term" value="F:glyoxylate reductase (NADPH) activity"/>
    <property type="evidence" value="ECO:0007669"/>
    <property type="project" value="UniProtKB-EC"/>
</dbReference>
<dbReference type="EC" id="1.1.1.79" evidence="4"/>
<dbReference type="AlphaFoldDB" id="A0A518EQB4"/>
<dbReference type="Gene3D" id="3.40.50.720">
    <property type="entry name" value="NAD(P)-binding Rossmann-like Domain"/>
    <property type="match status" value="2"/>
</dbReference>
<keyword evidence="2" id="KW-0520">NAD</keyword>
<dbReference type="SUPFAM" id="SSF51735">
    <property type="entry name" value="NAD(P)-binding Rossmann-fold domains"/>
    <property type="match status" value="1"/>
</dbReference>